<dbReference type="EMBL" id="JAGRRH010000019">
    <property type="protein sequence ID" value="KAG7348973.1"/>
    <property type="molecule type" value="Genomic_DNA"/>
</dbReference>
<dbReference type="AlphaFoldDB" id="A0A9K3PIS5"/>
<name>A0A9K3PIS5_9STRA</name>
<reference evidence="1" key="1">
    <citation type="journal article" date="2021" name="Sci. Rep.">
        <title>Diploid genomic architecture of Nitzschia inconspicua, an elite biomass production diatom.</title>
        <authorList>
            <person name="Oliver A."/>
            <person name="Podell S."/>
            <person name="Pinowska A."/>
            <person name="Traller J.C."/>
            <person name="Smith S.R."/>
            <person name="McClure R."/>
            <person name="Beliaev A."/>
            <person name="Bohutskyi P."/>
            <person name="Hill E.A."/>
            <person name="Rabines A."/>
            <person name="Zheng H."/>
            <person name="Allen L.Z."/>
            <person name="Kuo A."/>
            <person name="Grigoriev I.V."/>
            <person name="Allen A.E."/>
            <person name="Hazlebeck D."/>
            <person name="Allen E.E."/>
        </authorList>
    </citation>
    <scope>NUCLEOTIDE SEQUENCE</scope>
    <source>
        <strain evidence="1">Hildebrandi</strain>
    </source>
</reference>
<protein>
    <submittedName>
        <fullName evidence="1">Uncharacterized protein</fullName>
    </submittedName>
</protein>
<dbReference type="Proteomes" id="UP000693970">
    <property type="component" value="Unassembled WGS sequence"/>
</dbReference>
<sequence length="113" mass="12591">MDDECLTFVTAISSWLISSDGFHHAVVFRDAFGINFSFGRDEMKEFFLKLGCSHTLWEWSYEETKGNDVIDIFCPRVVNQVSVGSLKGIMNGLLFADGGKGHVGANPEDDPRL</sequence>
<keyword evidence="2" id="KW-1185">Reference proteome</keyword>
<accession>A0A9K3PIS5</accession>
<reference evidence="1" key="2">
    <citation type="submission" date="2021-04" db="EMBL/GenBank/DDBJ databases">
        <authorList>
            <person name="Podell S."/>
        </authorList>
    </citation>
    <scope>NUCLEOTIDE SEQUENCE</scope>
    <source>
        <strain evidence="1">Hildebrandi</strain>
    </source>
</reference>
<proteinExistence type="predicted"/>
<gene>
    <name evidence="1" type="ORF">IV203_011570</name>
</gene>
<evidence type="ECO:0000313" key="2">
    <source>
        <dbReference type="Proteomes" id="UP000693970"/>
    </source>
</evidence>
<comment type="caution">
    <text evidence="1">The sequence shown here is derived from an EMBL/GenBank/DDBJ whole genome shotgun (WGS) entry which is preliminary data.</text>
</comment>
<organism evidence="1 2">
    <name type="scientific">Nitzschia inconspicua</name>
    <dbReference type="NCBI Taxonomy" id="303405"/>
    <lineage>
        <taxon>Eukaryota</taxon>
        <taxon>Sar</taxon>
        <taxon>Stramenopiles</taxon>
        <taxon>Ochrophyta</taxon>
        <taxon>Bacillariophyta</taxon>
        <taxon>Bacillariophyceae</taxon>
        <taxon>Bacillariophycidae</taxon>
        <taxon>Bacillariales</taxon>
        <taxon>Bacillariaceae</taxon>
        <taxon>Nitzschia</taxon>
    </lineage>
</organism>
<evidence type="ECO:0000313" key="1">
    <source>
        <dbReference type="EMBL" id="KAG7348973.1"/>
    </source>
</evidence>